<sequence>MQRSVLGGLRPFSPLRAEEAAVTPQEGEAAPVKKEKKKKEKKEKKAAKAEAEDETLTAGGQKLHVKRKLCRTPPKKKVWTIIGEGRLLEFEFQNDDLLDHPTFVTPYPYGDEDEDADEVAEAFANRGKKGQQDRGDSDE</sequence>
<reference evidence="2 3" key="1">
    <citation type="journal article" date="2013" name="Genome Biol.">
        <title>Genome of Acanthamoeba castellanii highlights extensive lateral gene transfer and early evolution of tyrosine kinase signaling.</title>
        <authorList>
            <person name="Clarke M."/>
            <person name="Lohan A.J."/>
            <person name="Liu B."/>
            <person name="Lagkouvardos I."/>
            <person name="Roy S."/>
            <person name="Zafar N."/>
            <person name="Bertelli C."/>
            <person name="Schilde C."/>
            <person name="Kianianmomeni A."/>
            <person name="Burglin T.R."/>
            <person name="Frech C."/>
            <person name="Turcotte B."/>
            <person name="Kopec K.O."/>
            <person name="Synnott J.M."/>
            <person name="Choo C."/>
            <person name="Paponov I."/>
            <person name="Finkler A."/>
            <person name="Soon Heng Tan C."/>
            <person name="Hutchins A.P."/>
            <person name="Weinmeier T."/>
            <person name="Rattei T."/>
            <person name="Chu J.S."/>
            <person name="Gimenez G."/>
            <person name="Irimia M."/>
            <person name="Rigden D.J."/>
            <person name="Fitzpatrick D.A."/>
            <person name="Lorenzo-Morales J."/>
            <person name="Bateman A."/>
            <person name="Chiu C.H."/>
            <person name="Tang P."/>
            <person name="Hegemann P."/>
            <person name="Fromm H."/>
            <person name="Raoult D."/>
            <person name="Greub G."/>
            <person name="Miranda-Saavedra D."/>
            <person name="Chen N."/>
            <person name="Nash P."/>
            <person name="Ginger M.L."/>
            <person name="Horn M."/>
            <person name="Schaap P."/>
            <person name="Caler L."/>
            <person name="Loftus B."/>
        </authorList>
    </citation>
    <scope>NUCLEOTIDE SEQUENCE [LARGE SCALE GENOMIC DNA]</scope>
    <source>
        <strain evidence="2 3">Neff</strain>
    </source>
</reference>
<feature type="compositionally biased region" description="Basic residues" evidence="1">
    <location>
        <begin position="34"/>
        <end position="45"/>
    </location>
</feature>
<dbReference type="Proteomes" id="UP000011083">
    <property type="component" value="Unassembled WGS sequence"/>
</dbReference>
<feature type="compositionally biased region" description="Basic and acidic residues" evidence="1">
    <location>
        <begin position="130"/>
        <end position="139"/>
    </location>
</feature>
<dbReference type="RefSeq" id="XP_004340192.1">
    <property type="nucleotide sequence ID" value="XM_004340144.1"/>
</dbReference>
<feature type="compositionally biased region" description="Acidic residues" evidence="1">
    <location>
        <begin position="110"/>
        <end position="120"/>
    </location>
</feature>
<accession>L8GZ06</accession>
<evidence type="ECO:0000256" key="1">
    <source>
        <dbReference type="SAM" id="MobiDB-lite"/>
    </source>
</evidence>
<dbReference type="KEGG" id="acan:ACA1_369040"/>
<dbReference type="AlphaFoldDB" id="L8GZ06"/>
<evidence type="ECO:0000313" key="2">
    <source>
        <dbReference type="EMBL" id="ELR18172.1"/>
    </source>
</evidence>
<organism evidence="2 3">
    <name type="scientific">Acanthamoeba castellanii (strain ATCC 30010 / Neff)</name>
    <dbReference type="NCBI Taxonomy" id="1257118"/>
    <lineage>
        <taxon>Eukaryota</taxon>
        <taxon>Amoebozoa</taxon>
        <taxon>Discosea</taxon>
        <taxon>Longamoebia</taxon>
        <taxon>Centramoebida</taxon>
        <taxon>Acanthamoebidae</taxon>
        <taxon>Acanthamoeba</taxon>
    </lineage>
</organism>
<gene>
    <name evidence="2" type="ORF">ACA1_369040</name>
</gene>
<dbReference type="GeneID" id="14919102"/>
<proteinExistence type="predicted"/>
<keyword evidence="3" id="KW-1185">Reference proteome</keyword>
<name>L8GZ06_ACACF</name>
<dbReference type="EMBL" id="KB007960">
    <property type="protein sequence ID" value="ELR18172.1"/>
    <property type="molecule type" value="Genomic_DNA"/>
</dbReference>
<protein>
    <submittedName>
        <fullName evidence="2">Uncharacterized protein</fullName>
    </submittedName>
</protein>
<evidence type="ECO:0000313" key="3">
    <source>
        <dbReference type="Proteomes" id="UP000011083"/>
    </source>
</evidence>
<dbReference type="VEuPathDB" id="AmoebaDB:ACA1_369040"/>
<feature type="region of interest" description="Disordered" evidence="1">
    <location>
        <begin position="1"/>
        <end position="67"/>
    </location>
</feature>
<feature type="region of interest" description="Disordered" evidence="1">
    <location>
        <begin position="103"/>
        <end position="139"/>
    </location>
</feature>